<evidence type="ECO:0000313" key="10">
    <source>
        <dbReference type="EMBL" id="ARF12409.1"/>
    </source>
</evidence>
<protein>
    <recommendedName>
        <fullName evidence="3">phosphoenolpyruvate carboxykinase (ATP)</fullName>
        <ecNumber evidence="3">4.1.1.49</ecNumber>
    </recommendedName>
</protein>
<dbReference type="EMBL" id="KY684112">
    <property type="protein sequence ID" value="ARF12409.1"/>
    <property type="molecule type" value="Genomic_DNA"/>
</dbReference>
<dbReference type="PROSITE" id="PS00532">
    <property type="entry name" value="PEPCK_ATP"/>
    <property type="match status" value="1"/>
</dbReference>
<keyword evidence="4" id="KW-0312">Gluconeogenesis</keyword>
<name>A0A1V0SKZ0_9VIRU</name>
<dbReference type="PANTHER" id="PTHR30031">
    <property type="entry name" value="PHOSPHOENOLPYRUVATE CARBOXYKINASE ATP"/>
    <property type="match status" value="1"/>
</dbReference>
<evidence type="ECO:0000256" key="6">
    <source>
        <dbReference type="ARBA" id="ARBA00022793"/>
    </source>
</evidence>
<dbReference type="InterPro" id="IPR013035">
    <property type="entry name" value="PEP_carboxykinase_C"/>
</dbReference>
<dbReference type="InterPro" id="IPR001272">
    <property type="entry name" value="PEP_carboxykinase_ATP"/>
</dbReference>
<comment type="similarity">
    <text evidence="2">Belongs to the phosphoenolpyruvate carboxykinase (ATP) family.</text>
</comment>
<comment type="catalytic activity">
    <reaction evidence="9">
        <text>oxaloacetate + ATP = phosphoenolpyruvate + ADP + CO2</text>
        <dbReference type="Rhea" id="RHEA:18617"/>
        <dbReference type="ChEBI" id="CHEBI:16452"/>
        <dbReference type="ChEBI" id="CHEBI:16526"/>
        <dbReference type="ChEBI" id="CHEBI:30616"/>
        <dbReference type="ChEBI" id="CHEBI:58702"/>
        <dbReference type="ChEBI" id="CHEBI:456216"/>
        <dbReference type="EC" id="4.1.1.49"/>
    </reaction>
</comment>
<dbReference type="Pfam" id="PF01293">
    <property type="entry name" value="PEPCK_ATP"/>
    <property type="match status" value="1"/>
</dbReference>
<organism evidence="10">
    <name type="scientific">Klosneuvirus KNV1</name>
    <dbReference type="NCBI Taxonomy" id="1977640"/>
    <lineage>
        <taxon>Viruses</taxon>
        <taxon>Varidnaviria</taxon>
        <taxon>Bamfordvirae</taxon>
        <taxon>Nucleocytoviricota</taxon>
        <taxon>Megaviricetes</taxon>
        <taxon>Imitervirales</taxon>
        <taxon>Mimiviridae</taxon>
        <taxon>Klosneuvirinae</taxon>
        <taxon>Klosneuvirus</taxon>
    </lineage>
</organism>
<sequence>MFADAKFNPTISELYKDAIIYENINLSSTGALLTYSGEKTGRSPKDKRVVYDDNTKNIWWGNVNIPMKKELFEFYKQDAIAYLDRQTRLYQIDTYAGWENKIKVRLYCTSAYHALFMLDMLIPSKEKFDKPDFTIYNVGELALSQSTKLIVKKDMIDDKLKDTLVGIDFTSMEMVIYGTRYAGEMKKGILTLFMYLAPIKDHLCLHSSANIKDDNLCLFFGLSGTGKTSLSSDPLRKLIGDDEHVWTDEGVYNIEGGCYAKCINLKEEYEPEIFRSIKYGAVLENVIHHNYVVDYDDDSITENTRCAYPLEYIPNALIPATVHMQPKNIILLVCDTFGLLPPVAKLSHEQAVYYFISGYTSKIPGTEVGVKVPEAVFSACFGEPFIVWSPKKYGELLKDKLEKYNPTVWLLNTGWVEGPYGVGHRISIKNSRKMLDNIHNGQLEKEEFVEYPIFNFMVPKNCQGVESQILDPRNSVSNLDEYLNKLKDLSEKFNKNYHAKCK</sequence>
<dbReference type="Gene3D" id="2.170.8.10">
    <property type="entry name" value="Phosphoenolpyruvate Carboxykinase, domain 2"/>
    <property type="match status" value="1"/>
</dbReference>
<dbReference type="GO" id="GO:0006094">
    <property type="term" value="P:gluconeogenesis"/>
    <property type="evidence" value="ECO:0007669"/>
    <property type="project" value="UniProtKB-UniPathway"/>
</dbReference>
<keyword evidence="10" id="KW-0418">Kinase</keyword>
<reference evidence="10" key="1">
    <citation type="journal article" date="2017" name="Science">
        <title>Giant viruses with an expanded complement of translation system components.</title>
        <authorList>
            <person name="Schulz F."/>
            <person name="Yutin N."/>
            <person name="Ivanova N.N."/>
            <person name="Ortega D.R."/>
            <person name="Lee T.K."/>
            <person name="Vierheilig J."/>
            <person name="Daims H."/>
            <person name="Horn M."/>
            <person name="Wagner M."/>
            <person name="Jensen G.J."/>
            <person name="Kyrpides N.C."/>
            <person name="Koonin E.V."/>
            <person name="Woyke T."/>
        </authorList>
    </citation>
    <scope>NUCLEOTIDE SEQUENCE</scope>
    <source>
        <strain evidence="10">KNV1</strain>
    </source>
</reference>
<accession>A0A1V0SKZ0</accession>
<keyword evidence="8" id="KW-0456">Lyase</keyword>
<dbReference type="UniPathway" id="UPA00138"/>
<evidence type="ECO:0000256" key="4">
    <source>
        <dbReference type="ARBA" id="ARBA00022432"/>
    </source>
</evidence>
<evidence type="ECO:0000256" key="8">
    <source>
        <dbReference type="ARBA" id="ARBA00023239"/>
    </source>
</evidence>
<evidence type="ECO:0000256" key="7">
    <source>
        <dbReference type="ARBA" id="ARBA00022840"/>
    </source>
</evidence>
<dbReference type="GO" id="GO:0016301">
    <property type="term" value="F:kinase activity"/>
    <property type="evidence" value="ECO:0007669"/>
    <property type="project" value="UniProtKB-KW"/>
</dbReference>
<evidence type="ECO:0000256" key="9">
    <source>
        <dbReference type="ARBA" id="ARBA00047371"/>
    </source>
</evidence>
<dbReference type="HAMAP" id="MF_00453">
    <property type="entry name" value="PEPCK_ATP"/>
    <property type="match status" value="1"/>
</dbReference>
<evidence type="ECO:0000256" key="2">
    <source>
        <dbReference type="ARBA" id="ARBA00006052"/>
    </source>
</evidence>
<dbReference type="Gene3D" id="3.40.449.10">
    <property type="entry name" value="Phosphoenolpyruvate Carboxykinase, domain 1"/>
    <property type="match status" value="1"/>
</dbReference>
<evidence type="ECO:0000256" key="3">
    <source>
        <dbReference type="ARBA" id="ARBA00012363"/>
    </source>
</evidence>
<dbReference type="SUPFAM" id="SSF68923">
    <property type="entry name" value="PEP carboxykinase N-terminal domain"/>
    <property type="match status" value="1"/>
</dbReference>
<dbReference type="NCBIfam" id="NF006821">
    <property type="entry name" value="PRK09344.1-3"/>
    <property type="match status" value="1"/>
</dbReference>
<dbReference type="GO" id="GO:0004612">
    <property type="term" value="F:phosphoenolpyruvate carboxykinase (ATP) activity"/>
    <property type="evidence" value="ECO:0007669"/>
    <property type="project" value="UniProtKB-EC"/>
</dbReference>
<keyword evidence="10" id="KW-0670">Pyruvate</keyword>
<dbReference type="InterPro" id="IPR015994">
    <property type="entry name" value="PEPCK_ATP_CS"/>
</dbReference>
<gene>
    <name evidence="10" type="ORF">Klosneuvirus_5_79</name>
</gene>
<dbReference type="EC" id="4.1.1.49" evidence="3"/>
<proteinExistence type="inferred from homology"/>
<comment type="pathway">
    <text evidence="1">Carbohydrate biosynthesis; gluconeogenesis.</text>
</comment>
<dbReference type="InterPro" id="IPR008210">
    <property type="entry name" value="PEP_carboxykinase_N"/>
</dbReference>
<dbReference type="PANTHER" id="PTHR30031:SF0">
    <property type="entry name" value="PHOSPHOENOLPYRUVATE CARBOXYKINASE (ATP)"/>
    <property type="match status" value="1"/>
</dbReference>
<dbReference type="Gene3D" id="3.90.228.20">
    <property type="match status" value="1"/>
</dbReference>
<keyword evidence="6" id="KW-0210">Decarboxylase</keyword>
<evidence type="ECO:0000256" key="5">
    <source>
        <dbReference type="ARBA" id="ARBA00022741"/>
    </source>
</evidence>
<keyword evidence="7" id="KW-0067">ATP-binding</keyword>
<dbReference type="PIRSF" id="PIRSF006294">
    <property type="entry name" value="PEP_crbxkin"/>
    <property type="match status" value="1"/>
</dbReference>
<dbReference type="SUPFAM" id="SSF53795">
    <property type="entry name" value="PEP carboxykinase-like"/>
    <property type="match status" value="1"/>
</dbReference>
<keyword evidence="10" id="KW-0808">Transferase</keyword>
<keyword evidence="5" id="KW-0547">Nucleotide-binding</keyword>
<dbReference type="GO" id="GO:0005524">
    <property type="term" value="F:ATP binding"/>
    <property type="evidence" value="ECO:0007669"/>
    <property type="project" value="UniProtKB-KW"/>
</dbReference>
<evidence type="ECO:0000256" key="1">
    <source>
        <dbReference type="ARBA" id="ARBA00004742"/>
    </source>
</evidence>